<gene>
    <name evidence="6" type="ORF">SFRA_017910</name>
</gene>
<comment type="caution">
    <text evidence="6">The sequence shown here is derived from an EMBL/GenBank/DDBJ whole genome shotgun (WGS) entry which is preliminary data.</text>
</comment>
<dbReference type="GO" id="GO:0003677">
    <property type="term" value="F:DNA binding"/>
    <property type="evidence" value="ECO:0007669"/>
    <property type="project" value="UniProtKB-KW"/>
</dbReference>
<dbReference type="InterPro" id="IPR036388">
    <property type="entry name" value="WH-like_DNA-bd_sf"/>
</dbReference>
<dbReference type="AlphaFoldDB" id="A0A3R7LNW9"/>
<keyword evidence="4" id="KW-0804">Transcription</keyword>
<evidence type="ECO:0000256" key="4">
    <source>
        <dbReference type="ARBA" id="ARBA00023163"/>
    </source>
</evidence>
<evidence type="ECO:0000256" key="1">
    <source>
        <dbReference type="ARBA" id="ARBA00009437"/>
    </source>
</evidence>
<protein>
    <submittedName>
        <fullName evidence="6">LysR family transcriptional regulator</fullName>
    </submittedName>
</protein>
<keyword evidence="7" id="KW-1185">Reference proteome</keyword>
<dbReference type="GO" id="GO:0032993">
    <property type="term" value="C:protein-DNA complex"/>
    <property type="evidence" value="ECO:0007669"/>
    <property type="project" value="TreeGrafter"/>
</dbReference>
<dbReference type="Pfam" id="PF00126">
    <property type="entry name" value="HTH_1"/>
    <property type="match status" value="1"/>
</dbReference>
<name>A0A3R7LNW9_9ACTN</name>
<dbReference type="Pfam" id="PF03466">
    <property type="entry name" value="LysR_substrate"/>
    <property type="match status" value="1"/>
</dbReference>
<dbReference type="SUPFAM" id="SSF53850">
    <property type="entry name" value="Periplasmic binding protein-like II"/>
    <property type="match status" value="1"/>
</dbReference>
<organism evidence="6 7">
    <name type="scientific">Streptomyces xinghaiensis</name>
    <dbReference type="NCBI Taxonomy" id="1038928"/>
    <lineage>
        <taxon>Bacteria</taxon>
        <taxon>Bacillati</taxon>
        <taxon>Actinomycetota</taxon>
        <taxon>Actinomycetes</taxon>
        <taxon>Kitasatosporales</taxon>
        <taxon>Streptomycetaceae</taxon>
        <taxon>Streptomyces</taxon>
    </lineage>
</organism>
<comment type="similarity">
    <text evidence="1">Belongs to the LysR transcriptional regulatory family.</text>
</comment>
<dbReference type="Proteomes" id="UP000028058">
    <property type="component" value="Unassembled WGS sequence"/>
</dbReference>
<dbReference type="Gene3D" id="1.10.10.10">
    <property type="entry name" value="Winged helix-like DNA-binding domain superfamily/Winged helix DNA-binding domain"/>
    <property type="match status" value="1"/>
</dbReference>
<evidence type="ECO:0000313" key="7">
    <source>
        <dbReference type="Proteomes" id="UP000028058"/>
    </source>
</evidence>
<feature type="domain" description="HTH lysR-type" evidence="5">
    <location>
        <begin position="2"/>
        <end position="59"/>
    </location>
</feature>
<evidence type="ECO:0000256" key="2">
    <source>
        <dbReference type="ARBA" id="ARBA00023015"/>
    </source>
</evidence>
<reference evidence="6 7" key="1">
    <citation type="journal article" date="2014" name="Genome Announc.">
        <title>Draft Genome Sequence of Streptomyces fradiae ATCC 19609, a Strain Highly Sensitive to Antibiotics.</title>
        <authorList>
            <person name="Bekker O.B."/>
            <person name="Klimina K.M."/>
            <person name="Vatlin A.A."/>
            <person name="Zakharevich N.V."/>
            <person name="Kasianov A.S."/>
            <person name="Danilenko V.N."/>
        </authorList>
    </citation>
    <scope>NUCLEOTIDE SEQUENCE [LARGE SCALE GENOMIC DNA]</scope>
    <source>
        <strain evidence="6 7">ATCC 19609</strain>
    </source>
</reference>
<evidence type="ECO:0000259" key="5">
    <source>
        <dbReference type="PROSITE" id="PS50931"/>
    </source>
</evidence>
<evidence type="ECO:0000313" key="6">
    <source>
        <dbReference type="EMBL" id="RKM94367.1"/>
    </source>
</evidence>
<dbReference type="InterPro" id="IPR036390">
    <property type="entry name" value="WH_DNA-bd_sf"/>
</dbReference>
<dbReference type="PANTHER" id="PTHR30346">
    <property type="entry name" value="TRANSCRIPTIONAL DUAL REGULATOR HCAR-RELATED"/>
    <property type="match status" value="1"/>
</dbReference>
<dbReference type="GO" id="GO:0003700">
    <property type="term" value="F:DNA-binding transcription factor activity"/>
    <property type="evidence" value="ECO:0007669"/>
    <property type="project" value="InterPro"/>
</dbReference>
<dbReference type="RefSeq" id="WP_050364669.1">
    <property type="nucleotide sequence ID" value="NZ_CP134822.1"/>
</dbReference>
<accession>A0A3R7LNW9</accession>
<dbReference type="OrthoDB" id="4131546at2"/>
<sequence>MVDLRRLRVLRALAEHGTVTETAAALHLTPSAVSQQLRQLARELGVELLRPEGRGVRLTPAARILLRHAETLHTQWEAARAELAAEGREITGTLRLCGVSSAVAALAAPAVTALRDAHPGLTAEVREEESGDCFRLLLAGETDLALVLPGPGVPPVPDPRFEQFPLLDDRQDLLVPEGHRLARPGGVTLAEAAAEPWIVKRRDNDTFGLLAAACAAAGFTPRVAHEAKEWFAVSALVAEGLGVCLLPRLVPLPSPHAVVRVPLTGEPVPFRRIVAGTRRGGAGHPAVAVGLDALRGAAAARPGAVPAGGREAF</sequence>
<dbReference type="PROSITE" id="PS50931">
    <property type="entry name" value="HTH_LYSR"/>
    <property type="match status" value="1"/>
</dbReference>
<keyword evidence="2" id="KW-0805">Transcription regulation</keyword>
<dbReference type="InterPro" id="IPR005119">
    <property type="entry name" value="LysR_subst-bd"/>
</dbReference>
<dbReference type="PANTHER" id="PTHR30346:SF29">
    <property type="entry name" value="LYSR SUBSTRATE-BINDING"/>
    <property type="match status" value="1"/>
</dbReference>
<dbReference type="SUPFAM" id="SSF46785">
    <property type="entry name" value="Winged helix' DNA-binding domain"/>
    <property type="match status" value="1"/>
</dbReference>
<proteinExistence type="inferred from homology"/>
<evidence type="ECO:0000256" key="3">
    <source>
        <dbReference type="ARBA" id="ARBA00023125"/>
    </source>
</evidence>
<dbReference type="EMBL" id="JNAD02000008">
    <property type="protein sequence ID" value="RKM94367.1"/>
    <property type="molecule type" value="Genomic_DNA"/>
</dbReference>
<keyword evidence="3" id="KW-0238">DNA-binding</keyword>
<dbReference type="Gene3D" id="3.40.190.10">
    <property type="entry name" value="Periplasmic binding protein-like II"/>
    <property type="match status" value="2"/>
</dbReference>
<dbReference type="InterPro" id="IPR000847">
    <property type="entry name" value="LysR_HTH_N"/>
</dbReference>